<comment type="caution">
    <text evidence="3">The sequence shown here is derived from an EMBL/GenBank/DDBJ whole genome shotgun (WGS) entry which is preliminary data.</text>
</comment>
<evidence type="ECO:0000313" key="4">
    <source>
        <dbReference type="Proteomes" id="UP001054945"/>
    </source>
</evidence>
<dbReference type="EMBL" id="BPLR01021380">
    <property type="protein sequence ID" value="GIX89001.1"/>
    <property type="molecule type" value="Genomic_DNA"/>
</dbReference>
<protein>
    <submittedName>
        <fullName evidence="3">Uncharacterized protein</fullName>
    </submittedName>
</protein>
<evidence type="ECO:0000313" key="3">
    <source>
        <dbReference type="EMBL" id="GIX89001.1"/>
    </source>
</evidence>
<keyword evidence="2" id="KW-0472">Membrane</keyword>
<feature type="region of interest" description="Disordered" evidence="1">
    <location>
        <begin position="1"/>
        <end position="20"/>
    </location>
</feature>
<dbReference type="AlphaFoldDB" id="A0AAV4NYG9"/>
<keyword evidence="2" id="KW-0812">Transmembrane</keyword>
<keyword evidence="2" id="KW-1133">Transmembrane helix</keyword>
<accession>A0AAV4NYG9</accession>
<feature type="transmembrane region" description="Helical" evidence="2">
    <location>
        <begin position="30"/>
        <end position="50"/>
    </location>
</feature>
<sequence>MKRIASRSDPNEISETRRKETQTRVMKRSIYVQTVSLFLEIWIFTVFHSFHRNRFVHFCKNSNTAFRKKKVGIPWNFSSKTRHNSTCIRALNSREVGEVPLSRIFFV</sequence>
<evidence type="ECO:0000256" key="1">
    <source>
        <dbReference type="SAM" id="MobiDB-lite"/>
    </source>
</evidence>
<proteinExistence type="predicted"/>
<reference evidence="3 4" key="1">
    <citation type="submission" date="2021-06" db="EMBL/GenBank/DDBJ databases">
        <title>Caerostris extrusa draft genome.</title>
        <authorList>
            <person name="Kono N."/>
            <person name="Arakawa K."/>
        </authorList>
    </citation>
    <scope>NUCLEOTIDE SEQUENCE [LARGE SCALE GENOMIC DNA]</scope>
</reference>
<gene>
    <name evidence="3" type="ORF">CEXT_692831</name>
</gene>
<organism evidence="3 4">
    <name type="scientific">Caerostris extrusa</name>
    <name type="common">Bark spider</name>
    <name type="synonym">Caerostris bankana</name>
    <dbReference type="NCBI Taxonomy" id="172846"/>
    <lineage>
        <taxon>Eukaryota</taxon>
        <taxon>Metazoa</taxon>
        <taxon>Ecdysozoa</taxon>
        <taxon>Arthropoda</taxon>
        <taxon>Chelicerata</taxon>
        <taxon>Arachnida</taxon>
        <taxon>Araneae</taxon>
        <taxon>Araneomorphae</taxon>
        <taxon>Entelegynae</taxon>
        <taxon>Araneoidea</taxon>
        <taxon>Araneidae</taxon>
        <taxon>Caerostris</taxon>
    </lineage>
</organism>
<keyword evidence="4" id="KW-1185">Reference proteome</keyword>
<name>A0AAV4NYG9_CAEEX</name>
<dbReference type="Proteomes" id="UP001054945">
    <property type="component" value="Unassembled WGS sequence"/>
</dbReference>
<evidence type="ECO:0000256" key="2">
    <source>
        <dbReference type="SAM" id="Phobius"/>
    </source>
</evidence>